<dbReference type="EMBL" id="JAUSTN010000003">
    <property type="protein sequence ID" value="MDQ0274767.1"/>
    <property type="molecule type" value="Genomic_DNA"/>
</dbReference>
<evidence type="ECO:0000313" key="1">
    <source>
        <dbReference type="EMBL" id="MDQ0274767.1"/>
    </source>
</evidence>
<keyword evidence="2" id="KW-1185">Reference proteome</keyword>
<dbReference type="Proteomes" id="UP001236559">
    <property type="component" value="Unassembled WGS sequence"/>
</dbReference>
<accession>A0ABU0AU20</accession>
<protein>
    <submittedName>
        <fullName evidence="1">Uncharacterized protein</fullName>
    </submittedName>
</protein>
<proteinExistence type="predicted"/>
<evidence type="ECO:0000313" key="2">
    <source>
        <dbReference type="Proteomes" id="UP001236559"/>
    </source>
</evidence>
<reference evidence="1 2" key="1">
    <citation type="submission" date="2023-07" db="EMBL/GenBank/DDBJ databases">
        <title>Genomic Encyclopedia of Type Strains, Phase IV (KMG-IV): sequencing the most valuable type-strain genomes for metagenomic binning, comparative biology and taxonomic classification.</title>
        <authorList>
            <person name="Goeker M."/>
        </authorList>
    </citation>
    <scope>NUCLEOTIDE SEQUENCE [LARGE SCALE GENOMIC DNA]</scope>
    <source>
        <strain evidence="1 2">DSM 22616</strain>
    </source>
</reference>
<sequence>MWRYKERFRKRGISKVEKLYYTALIGYIWYEAPFNLMYSTSMGSIQAAIKKLLNCGYIKYEEAIENGRYKKIIQ</sequence>
<dbReference type="RefSeq" id="WP_155803728.1">
    <property type="nucleotide sequence ID" value="NZ_JAUSTN010000003.1"/>
</dbReference>
<gene>
    <name evidence="1" type="ORF">J2S72_000784</name>
</gene>
<comment type="caution">
    <text evidence="1">The sequence shown here is derived from an EMBL/GenBank/DDBJ whole genome shotgun (WGS) entry which is preliminary data.</text>
</comment>
<name>A0ABU0AU20_9FIRM</name>
<organism evidence="1 2">
    <name type="scientific">Peptoniphilus koenoeneniae</name>
    <dbReference type="NCBI Taxonomy" id="507751"/>
    <lineage>
        <taxon>Bacteria</taxon>
        <taxon>Bacillati</taxon>
        <taxon>Bacillota</taxon>
        <taxon>Tissierellia</taxon>
        <taxon>Tissierellales</taxon>
        <taxon>Peptoniphilaceae</taxon>
        <taxon>Peptoniphilus</taxon>
    </lineage>
</organism>